<dbReference type="AlphaFoldDB" id="A0A1W1X8A4"/>
<organism evidence="1 2">
    <name type="scientific">Desulfacinum hydrothermale DSM 13146</name>
    <dbReference type="NCBI Taxonomy" id="1121390"/>
    <lineage>
        <taxon>Bacteria</taxon>
        <taxon>Pseudomonadati</taxon>
        <taxon>Thermodesulfobacteriota</taxon>
        <taxon>Syntrophobacteria</taxon>
        <taxon>Syntrophobacterales</taxon>
        <taxon>Syntrophobacteraceae</taxon>
        <taxon>Desulfacinum</taxon>
    </lineage>
</organism>
<name>A0A1W1X8A4_9BACT</name>
<reference evidence="1 2" key="1">
    <citation type="submission" date="2017-04" db="EMBL/GenBank/DDBJ databases">
        <authorList>
            <person name="Afonso C.L."/>
            <person name="Miller P.J."/>
            <person name="Scott M.A."/>
            <person name="Spackman E."/>
            <person name="Goraichik I."/>
            <person name="Dimitrov K.M."/>
            <person name="Suarez D.L."/>
            <person name="Swayne D.E."/>
        </authorList>
    </citation>
    <scope>NUCLEOTIDE SEQUENCE [LARGE SCALE GENOMIC DNA]</scope>
    <source>
        <strain evidence="1 2">DSM 13146</strain>
    </source>
</reference>
<sequence>MESKPKTHAPVEELVAYLPKLQSLEGRYVEQWNPPYYATPAYHPLVEEFFYRVARTCPPDEALDPHRAERDLHDPQVLHKADLGTLRSLLGWCARSEQGRPGIWEQLLQNGVLFSLLQRLRAVAQSNGNGARGRDGA</sequence>
<evidence type="ECO:0000313" key="1">
    <source>
        <dbReference type="EMBL" id="SMC20057.1"/>
    </source>
</evidence>
<accession>A0A1W1X8A4</accession>
<dbReference type="InterPro" id="IPR045425">
    <property type="entry name" value="DUF6508"/>
</dbReference>
<dbReference type="OrthoDB" id="6904447at2"/>
<dbReference type="Pfam" id="PF20118">
    <property type="entry name" value="DUF6508"/>
    <property type="match status" value="1"/>
</dbReference>
<evidence type="ECO:0000313" key="2">
    <source>
        <dbReference type="Proteomes" id="UP000192783"/>
    </source>
</evidence>
<protein>
    <submittedName>
        <fullName evidence="1">Uncharacterized protein</fullName>
    </submittedName>
</protein>
<dbReference type="RefSeq" id="WP_084056497.1">
    <property type="nucleotide sequence ID" value="NZ_FWXF01000003.1"/>
</dbReference>
<keyword evidence="2" id="KW-1185">Reference proteome</keyword>
<proteinExistence type="predicted"/>
<gene>
    <name evidence="1" type="ORF">SAMN02746041_00793</name>
</gene>
<dbReference type="EMBL" id="FWXF01000003">
    <property type="protein sequence ID" value="SMC20057.1"/>
    <property type="molecule type" value="Genomic_DNA"/>
</dbReference>
<dbReference type="Proteomes" id="UP000192783">
    <property type="component" value="Unassembled WGS sequence"/>
</dbReference>